<accession>A0AAV5QFK2</accession>
<dbReference type="RefSeq" id="XP_064850446.1">
    <property type="nucleotide sequence ID" value="XM_064994374.1"/>
</dbReference>
<dbReference type="GO" id="GO:0055088">
    <property type="term" value="P:lipid homeostasis"/>
    <property type="evidence" value="ECO:0007669"/>
    <property type="project" value="TreeGrafter"/>
</dbReference>
<dbReference type="EMBL" id="BTFZ01000001">
    <property type="protein sequence ID" value="GMM33446.1"/>
    <property type="molecule type" value="Genomic_DNA"/>
</dbReference>
<dbReference type="SUPFAM" id="SSF53474">
    <property type="entry name" value="alpha/beta-Hydrolases"/>
    <property type="match status" value="1"/>
</dbReference>
<evidence type="ECO:0000313" key="3">
    <source>
        <dbReference type="EMBL" id="GMM33446.1"/>
    </source>
</evidence>
<dbReference type="GO" id="GO:0035965">
    <property type="term" value="P:cardiolipin acyl-chain remodeling"/>
    <property type="evidence" value="ECO:0007669"/>
    <property type="project" value="TreeGrafter"/>
</dbReference>
<evidence type="ECO:0000259" key="2">
    <source>
        <dbReference type="Pfam" id="PF00561"/>
    </source>
</evidence>
<dbReference type="GO" id="GO:0042171">
    <property type="term" value="F:lysophosphatidic acid acyltransferase activity"/>
    <property type="evidence" value="ECO:0007669"/>
    <property type="project" value="TreeGrafter"/>
</dbReference>
<dbReference type="GO" id="GO:0006654">
    <property type="term" value="P:phosphatidic acid biosynthetic process"/>
    <property type="evidence" value="ECO:0007669"/>
    <property type="project" value="TreeGrafter"/>
</dbReference>
<dbReference type="Gene3D" id="3.40.50.1820">
    <property type="entry name" value="alpha/beta hydrolase"/>
    <property type="match status" value="2"/>
</dbReference>
<dbReference type="Proteomes" id="UP001360560">
    <property type="component" value="Unassembled WGS sequence"/>
</dbReference>
<proteinExistence type="predicted"/>
<dbReference type="Pfam" id="PF00561">
    <property type="entry name" value="Abhydrolase_1"/>
    <property type="match status" value="1"/>
</dbReference>
<dbReference type="PANTHER" id="PTHR42886:SF23">
    <property type="entry name" value="1-ACYLGLYCEROL-3-PHOSPHATE O-ACYLTRANSFERASE ICT1-RELATED"/>
    <property type="match status" value="1"/>
</dbReference>
<dbReference type="GO" id="GO:0005743">
    <property type="term" value="C:mitochondrial inner membrane"/>
    <property type="evidence" value="ECO:0007669"/>
    <property type="project" value="TreeGrafter"/>
</dbReference>
<dbReference type="PANTHER" id="PTHR42886">
    <property type="entry name" value="RE40534P-RELATED"/>
    <property type="match status" value="1"/>
</dbReference>
<dbReference type="AlphaFoldDB" id="A0AAV5QFK2"/>
<sequence>MASAAASTNPSTINNEFLPRIDVFQSFGHWLTANSSRLLSSEFELLSRNISFFPTNPDANDNRVATLIDVPVNKKGDYIHELFIDNDKSVGYDDPKAKHILIVHGFGASLGFFFKNFEAMSNMKNAKLHFIDLLGFGSSSRPKFPKFSSKDSKAQDLKKVENFFIDAIEAWRINRHLDGEFVLIGHSLGGLISFLYSLKYPEHLAKLILVSPVGVERSETSAKLNLVNSYIESQIQSEFQMGNLKNSELLKSSDMTKEIAGEVTTVSEDSINTDTHLDSKNEAVNDLSSGEQPKAGPSIPKLVEFFWSRHLIAPLSPVRFAGPFGSKFVSNWSRRRFSGNLNSVDEYILLHKYVYYSVVGLKKSGESCITRLLAPVTMAYFPMFDRIPDSVDDITTNKFHEYHYNDSRPTTILKNVPSLWMYGDVDWMNKSAGKALSAKINKLHNDIYNNDEKYSQYVVVPNAGHHVYLDNPEGFQDEIMNFLGEWLD</sequence>
<evidence type="ECO:0000256" key="1">
    <source>
        <dbReference type="SAM" id="MobiDB-lite"/>
    </source>
</evidence>
<protein>
    <recommendedName>
        <fullName evidence="2">AB hydrolase-1 domain-containing protein</fullName>
    </recommendedName>
</protein>
<keyword evidence="4" id="KW-1185">Reference proteome</keyword>
<dbReference type="InterPro" id="IPR029058">
    <property type="entry name" value="AB_hydrolase_fold"/>
</dbReference>
<dbReference type="InterPro" id="IPR000073">
    <property type="entry name" value="AB_hydrolase_1"/>
</dbReference>
<dbReference type="GO" id="GO:0004623">
    <property type="term" value="F:phospholipase A2 activity"/>
    <property type="evidence" value="ECO:0007669"/>
    <property type="project" value="TreeGrafter"/>
</dbReference>
<gene>
    <name evidence="3" type="ORF">DASC09_007710</name>
</gene>
<dbReference type="GeneID" id="90071425"/>
<evidence type="ECO:0000313" key="4">
    <source>
        <dbReference type="Proteomes" id="UP001360560"/>
    </source>
</evidence>
<feature type="domain" description="AB hydrolase-1" evidence="2">
    <location>
        <begin position="98"/>
        <end position="472"/>
    </location>
</feature>
<reference evidence="3 4" key="1">
    <citation type="journal article" date="2023" name="Elife">
        <title>Identification of key yeast species and microbe-microbe interactions impacting larval growth of Drosophila in the wild.</title>
        <authorList>
            <person name="Mure A."/>
            <person name="Sugiura Y."/>
            <person name="Maeda R."/>
            <person name="Honda K."/>
            <person name="Sakurai N."/>
            <person name="Takahashi Y."/>
            <person name="Watada M."/>
            <person name="Katoh T."/>
            <person name="Gotoh A."/>
            <person name="Gotoh Y."/>
            <person name="Taniguchi I."/>
            <person name="Nakamura K."/>
            <person name="Hayashi T."/>
            <person name="Katayama T."/>
            <person name="Uemura T."/>
            <person name="Hattori Y."/>
        </authorList>
    </citation>
    <scope>NUCLEOTIDE SEQUENCE [LARGE SCALE GENOMIC DNA]</scope>
    <source>
        <strain evidence="3 4">SC-9</strain>
    </source>
</reference>
<comment type="caution">
    <text evidence="3">The sequence shown here is derived from an EMBL/GenBank/DDBJ whole genome shotgun (WGS) entry which is preliminary data.</text>
</comment>
<organism evidence="3 4">
    <name type="scientific">Saccharomycopsis crataegensis</name>
    <dbReference type="NCBI Taxonomy" id="43959"/>
    <lineage>
        <taxon>Eukaryota</taxon>
        <taxon>Fungi</taxon>
        <taxon>Dikarya</taxon>
        <taxon>Ascomycota</taxon>
        <taxon>Saccharomycotina</taxon>
        <taxon>Saccharomycetes</taxon>
        <taxon>Saccharomycopsidaceae</taxon>
        <taxon>Saccharomycopsis</taxon>
    </lineage>
</organism>
<feature type="region of interest" description="Disordered" evidence="1">
    <location>
        <begin position="270"/>
        <end position="295"/>
    </location>
</feature>
<name>A0AAV5QFK2_9ASCO</name>